<proteinExistence type="predicted"/>
<evidence type="ECO:0000259" key="1">
    <source>
        <dbReference type="Pfam" id="PF03184"/>
    </source>
</evidence>
<evidence type="ECO:0000313" key="3">
    <source>
        <dbReference type="Proteomes" id="UP001146120"/>
    </source>
</evidence>
<dbReference type="AlphaFoldDB" id="A0AAV2ZBQ3"/>
<keyword evidence="3" id="KW-1185">Reference proteome</keyword>
<dbReference type="Pfam" id="PF03184">
    <property type="entry name" value="DDE_1"/>
    <property type="match status" value="1"/>
</dbReference>
<feature type="non-terminal residue" evidence="2">
    <location>
        <position position="187"/>
    </location>
</feature>
<dbReference type="Proteomes" id="UP001146120">
    <property type="component" value="Unassembled WGS sequence"/>
</dbReference>
<organism evidence="2 3">
    <name type="scientific">Lagenidium giganteum</name>
    <dbReference type="NCBI Taxonomy" id="4803"/>
    <lineage>
        <taxon>Eukaryota</taxon>
        <taxon>Sar</taxon>
        <taxon>Stramenopiles</taxon>
        <taxon>Oomycota</taxon>
        <taxon>Peronosporomycetes</taxon>
        <taxon>Pythiales</taxon>
        <taxon>Pythiaceae</taxon>
    </lineage>
</organism>
<evidence type="ECO:0000313" key="2">
    <source>
        <dbReference type="EMBL" id="DBA02789.1"/>
    </source>
</evidence>
<gene>
    <name evidence="2" type="ORF">N0F65_006579</name>
</gene>
<comment type="caution">
    <text evidence="2">The sequence shown here is derived from an EMBL/GenBank/DDBJ whole genome shotgun (WGS) entry which is preliminary data.</text>
</comment>
<name>A0AAV2ZBQ3_9STRA</name>
<sequence>MRIGKRTHDSPLFILPGKLLNRDVSAACEIPRARITTTESAFMDTNMMTQWIERFANEVPTPIQRPVVLLLNGASSHMDEAIDMRAKQLGVRLVQIPANASHLFQPLDVAVFRGLKSVLRQEINRFMLNTGKSGLTKKDEVSLASKAWVSGVVDKPDNIRSGFREAGIFPLSRPAMSRRLAKFTSNG</sequence>
<dbReference type="InterPro" id="IPR004875">
    <property type="entry name" value="DDE_SF_endonuclease_dom"/>
</dbReference>
<reference evidence="2" key="2">
    <citation type="journal article" date="2023" name="Microbiol Resour">
        <title>Decontamination and Annotation of the Draft Genome Sequence of the Oomycete Lagenidium giganteum ARSEF 373.</title>
        <authorList>
            <person name="Morgan W.R."/>
            <person name="Tartar A."/>
        </authorList>
    </citation>
    <scope>NUCLEOTIDE SEQUENCE</scope>
    <source>
        <strain evidence="2">ARSEF 373</strain>
    </source>
</reference>
<dbReference type="GO" id="GO:0003676">
    <property type="term" value="F:nucleic acid binding"/>
    <property type="evidence" value="ECO:0007669"/>
    <property type="project" value="InterPro"/>
</dbReference>
<dbReference type="EMBL" id="DAKRPA010000026">
    <property type="protein sequence ID" value="DBA02789.1"/>
    <property type="molecule type" value="Genomic_DNA"/>
</dbReference>
<reference evidence="2" key="1">
    <citation type="submission" date="2022-11" db="EMBL/GenBank/DDBJ databases">
        <authorList>
            <person name="Morgan W.R."/>
            <person name="Tartar A."/>
        </authorList>
    </citation>
    <scope>NUCLEOTIDE SEQUENCE</scope>
    <source>
        <strain evidence="2">ARSEF 373</strain>
    </source>
</reference>
<protein>
    <recommendedName>
        <fullName evidence="1">DDE-1 domain-containing protein</fullName>
    </recommendedName>
</protein>
<feature type="domain" description="DDE-1" evidence="1">
    <location>
        <begin position="34"/>
        <end position="148"/>
    </location>
</feature>
<accession>A0AAV2ZBQ3</accession>